<reference evidence="1" key="1">
    <citation type="submission" date="2017-05" db="EMBL/GenBank/DDBJ databases">
        <authorList>
            <person name="Varghese N."/>
            <person name="Submissions S."/>
        </authorList>
    </citation>
    <scope>NUCLEOTIDE SEQUENCE</scope>
    <source>
        <strain evidence="1">LMG 28168</strain>
    </source>
</reference>
<name>A0ACD2U645_9PSED</name>
<sequence length="48" mass="5807">MDCRRHACDSKHSRNLARLTILDDSLHDDRSLLRKDFFDRYKKGHSFE</sequence>
<evidence type="ECO:0000313" key="2">
    <source>
        <dbReference type="Proteomes" id="UP001158048"/>
    </source>
</evidence>
<protein>
    <submittedName>
        <fullName evidence="1">Uncharacterized protein</fullName>
    </submittedName>
</protein>
<dbReference type="Proteomes" id="UP001158048">
    <property type="component" value="Unassembled WGS sequence"/>
</dbReference>
<gene>
    <name evidence="1" type="ORF">SAMN04488483_2736</name>
</gene>
<comment type="caution">
    <text evidence="1">The sequence shown here is derived from an EMBL/GenBank/DDBJ whole genome shotgun (WGS) entry which is preliminary data.</text>
</comment>
<keyword evidence="2" id="KW-1185">Reference proteome</keyword>
<organism evidence="1 2">
    <name type="scientific">Pseudomonas helmanticensis</name>
    <dbReference type="NCBI Taxonomy" id="1471381"/>
    <lineage>
        <taxon>Bacteria</taxon>
        <taxon>Pseudomonadati</taxon>
        <taxon>Pseudomonadota</taxon>
        <taxon>Gammaproteobacteria</taxon>
        <taxon>Pseudomonadales</taxon>
        <taxon>Pseudomonadaceae</taxon>
        <taxon>Pseudomonas</taxon>
    </lineage>
</organism>
<dbReference type="EMBL" id="FXUY01000001">
    <property type="protein sequence ID" value="SMQ26082.1"/>
    <property type="molecule type" value="Genomic_DNA"/>
</dbReference>
<accession>A0ACD2U645</accession>
<proteinExistence type="predicted"/>
<evidence type="ECO:0000313" key="1">
    <source>
        <dbReference type="EMBL" id="SMQ26082.1"/>
    </source>
</evidence>